<sequence length="507" mass="54468">MVTTVKKWLQKTPNALLCVLGAAAFLLAFCTLAYRTPLTEVWMAPNIDNDEVIYNRQVVSVLTHGGPQGYFGYDETHAALGRYGTWGPLLIWAYALPGFLFGAGVNTVFWCNLLFTAAGIAVFARAARLTVWQCGVFAAALVCAWAPLSAAVSGGSEPLHYALCFCVAGAAAALGRGFSRRWLALAVAACALETIFRPYALLLWVFPLAAVWRCGRRPRAVCLAAAPLSFAAALFSMMQLSAPYFSSGGMDFGAWQLLARADVAGAVQHALAHAAKEWRTAWVGGILPTLQGDAQYVGVGCVAFAVLLAVTAVCLAYDLRRGRPCRLKLCALGFALAVALVLLFMYNIAPRHLTLLCVLLLAALAAEDAPRAVVWLPVLAVLLLPLQAQRSSLSTWFPEMGDQVAAVEAALAESQQAVDSADAWDHTLAYAYDDGVYHGYLYGVPAGMGIQFDFNTYLADAANPIRSRYAMVGHGTDAEARLLADGWQELVSTEELIVYERPDAAQE</sequence>
<feature type="transmembrane region" description="Helical" evidence="1">
    <location>
        <begin position="182"/>
        <end position="206"/>
    </location>
</feature>
<accession>A0A9D2BUL8</accession>
<dbReference type="AlphaFoldDB" id="A0A9D2BUL8"/>
<feature type="transmembrane region" description="Helical" evidence="1">
    <location>
        <begin position="91"/>
        <end position="124"/>
    </location>
</feature>
<keyword evidence="1" id="KW-1133">Transmembrane helix</keyword>
<feature type="transmembrane region" description="Helical" evidence="1">
    <location>
        <begin position="131"/>
        <end position="152"/>
    </location>
</feature>
<evidence type="ECO:0000256" key="1">
    <source>
        <dbReference type="SAM" id="Phobius"/>
    </source>
</evidence>
<feature type="transmembrane region" description="Helical" evidence="1">
    <location>
        <begin position="226"/>
        <end position="245"/>
    </location>
</feature>
<evidence type="ECO:0000313" key="3">
    <source>
        <dbReference type="Proteomes" id="UP000886751"/>
    </source>
</evidence>
<name>A0A9D2BUL8_9FIRM</name>
<feature type="transmembrane region" description="Helical" evidence="1">
    <location>
        <begin position="329"/>
        <end position="349"/>
    </location>
</feature>
<gene>
    <name evidence="2" type="ORF">H9846_09410</name>
</gene>
<keyword evidence="1" id="KW-0812">Transmembrane</keyword>
<proteinExistence type="predicted"/>
<dbReference type="EMBL" id="DXEI01000138">
    <property type="protein sequence ID" value="HIX95660.1"/>
    <property type="molecule type" value="Genomic_DNA"/>
</dbReference>
<keyword evidence="1" id="KW-0472">Membrane</keyword>
<feature type="transmembrane region" description="Helical" evidence="1">
    <location>
        <begin position="295"/>
        <end position="317"/>
    </location>
</feature>
<reference evidence="2" key="2">
    <citation type="submission" date="2021-04" db="EMBL/GenBank/DDBJ databases">
        <authorList>
            <person name="Gilroy R."/>
        </authorList>
    </citation>
    <scope>NUCLEOTIDE SEQUENCE</scope>
    <source>
        <strain evidence="2">ChiHecec2B26-7398</strain>
    </source>
</reference>
<evidence type="ECO:0000313" key="2">
    <source>
        <dbReference type="EMBL" id="HIX95660.1"/>
    </source>
</evidence>
<reference evidence="2" key="1">
    <citation type="journal article" date="2021" name="PeerJ">
        <title>Extensive microbial diversity within the chicken gut microbiome revealed by metagenomics and culture.</title>
        <authorList>
            <person name="Gilroy R."/>
            <person name="Ravi A."/>
            <person name="Getino M."/>
            <person name="Pursley I."/>
            <person name="Horton D.L."/>
            <person name="Alikhan N.F."/>
            <person name="Baker D."/>
            <person name="Gharbi K."/>
            <person name="Hall N."/>
            <person name="Watson M."/>
            <person name="Adriaenssens E.M."/>
            <person name="Foster-Nyarko E."/>
            <person name="Jarju S."/>
            <person name="Secka A."/>
            <person name="Antonio M."/>
            <person name="Oren A."/>
            <person name="Chaudhuri R.R."/>
            <person name="La Ragione R."/>
            <person name="Hildebrand F."/>
            <person name="Pallen M.J."/>
        </authorList>
    </citation>
    <scope>NUCLEOTIDE SEQUENCE</scope>
    <source>
        <strain evidence="2">ChiHecec2B26-7398</strain>
    </source>
</reference>
<organism evidence="2 3">
    <name type="scientific">Candidatus Gemmiger excrementipullorum</name>
    <dbReference type="NCBI Taxonomy" id="2838610"/>
    <lineage>
        <taxon>Bacteria</taxon>
        <taxon>Bacillati</taxon>
        <taxon>Bacillota</taxon>
        <taxon>Clostridia</taxon>
        <taxon>Eubacteriales</taxon>
        <taxon>Gemmiger</taxon>
    </lineage>
</organism>
<comment type="caution">
    <text evidence="2">The sequence shown here is derived from an EMBL/GenBank/DDBJ whole genome shotgun (WGS) entry which is preliminary data.</text>
</comment>
<dbReference type="Proteomes" id="UP000886751">
    <property type="component" value="Unassembled WGS sequence"/>
</dbReference>
<protein>
    <submittedName>
        <fullName evidence="2">Uncharacterized protein</fullName>
    </submittedName>
</protein>